<sequence length="60" mass="6908">MSPSRSSGDDIENRKLFVRRMMYVGLLLIGLGIGWWFVSWLNGLISQGGNNPYQNLEKYE</sequence>
<keyword evidence="1" id="KW-1133">Transmembrane helix</keyword>
<proteinExistence type="predicted"/>
<dbReference type="EMBL" id="LR586016">
    <property type="protein sequence ID" value="VIP04946.1"/>
    <property type="molecule type" value="Genomic_DNA"/>
</dbReference>
<dbReference type="EMBL" id="LR593887">
    <property type="protein sequence ID" value="VTS07250.1"/>
    <property type="molecule type" value="Genomic_DNA"/>
</dbReference>
<protein>
    <submittedName>
        <fullName evidence="2">Uncharacterized protein</fullName>
    </submittedName>
</protein>
<accession>A0A6C2YTY4</accession>
<dbReference type="KEGG" id="tim:GMBLW1_42470"/>
<dbReference type="RefSeq" id="WP_162659962.1">
    <property type="nucleotide sequence ID" value="NZ_LR593887.1"/>
</dbReference>
<evidence type="ECO:0000256" key="1">
    <source>
        <dbReference type="SAM" id="Phobius"/>
    </source>
</evidence>
<organism evidence="2">
    <name type="scientific">Tuwongella immobilis</name>
    <dbReference type="NCBI Taxonomy" id="692036"/>
    <lineage>
        <taxon>Bacteria</taxon>
        <taxon>Pseudomonadati</taxon>
        <taxon>Planctomycetota</taxon>
        <taxon>Planctomycetia</taxon>
        <taxon>Gemmatales</taxon>
        <taxon>Gemmataceae</taxon>
        <taxon>Tuwongella</taxon>
    </lineage>
</organism>
<reference evidence="2" key="1">
    <citation type="submission" date="2019-04" db="EMBL/GenBank/DDBJ databases">
        <authorList>
            <consortium name="Science for Life Laboratories"/>
        </authorList>
    </citation>
    <scope>NUCLEOTIDE SEQUENCE</scope>
    <source>
        <strain evidence="2">MBLW1</strain>
    </source>
</reference>
<evidence type="ECO:0000313" key="3">
    <source>
        <dbReference type="Proteomes" id="UP000464378"/>
    </source>
</evidence>
<gene>
    <name evidence="2" type="ORF">GMBLW1_42470</name>
</gene>
<keyword evidence="1" id="KW-0812">Transmembrane</keyword>
<feature type="transmembrane region" description="Helical" evidence="1">
    <location>
        <begin position="21"/>
        <end position="38"/>
    </location>
</feature>
<name>A0A6C2YTY4_9BACT</name>
<keyword evidence="3" id="KW-1185">Reference proteome</keyword>
<evidence type="ECO:0000313" key="2">
    <source>
        <dbReference type="EMBL" id="VIP04946.1"/>
    </source>
</evidence>
<dbReference type="AlphaFoldDB" id="A0A6C2YTY4"/>
<keyword evidence="1" id="KW-0472">Membrane</keyword>
<dbReference type="Proteomes" id="UP000464378">
    <property type="component" value="Chromosome"/>
</dbReference>
<dbReference type="InParanoid" id="A0A6C2YTY4"/>